<dbReference type="InterPro" id="IPR036866">
    <property type="entry name" value="RibonucZ/Hydroxyglut_hydro"/>
</dbReference>
<feature type="domain" description="Metallo-beta-lactamase" evidence="1">
    <location>
        <begin position="172"/>
        <end position="360"/>
    </location>
</feature>
<reference evidence="2" key="1">
    <citation type="submission" date="2014-05" db="EMBL/GenBank/DDBJ databases">
        <title>The transcriptome of the halophilic microalga Tetraselmis sp. GSL018 isolated from the Great Salt Lake, Utah.</title>
        <authorList>
            <person name="Jinkerson R.E."/>
            <person name="D'Adamo S."/>
            <person name="Posewitz M.C."/>
        </authorList>
    </citation>
    <scope>NUCLEOTIDE SEQUENCE</scope>
    <source>
        <strain evidence="2">GSL018</strain>
    </source>
</reference>
<dbReference type="SUPFAM" id="SSF54862">
    <property type="entry name" value="4Fe-4S ferredoxins"/>
    <property type="match status" value="1"/>
</dbReference>
<dbReference type="SMART" id="SM00849">
    <property type="entry name" value="Lactamase_B"/>
    <property type="match status" value="1"/>
</dbReference>
<dbReference type="AlphaFoldDB" id="A0A061R2Z9"/>
<name>A0A061R2Z9_9CHLO</name>
<dbReference type="Pfam" id="PF00753">
    <property type="entry name" value="Lactamase_B"/>
    <property type="match status" value="1"/>
</dbReference>
<dbReference type="EMBL" id="GBEZ01020303">
    <property type="protein sequence ID" value="JAC66358.1"/>
    <property type="molecule type" value="Transcribed_RNA"/>
</dbReference>
<dbReference type="Gene3D" id="3.60.15.10">
    <property type="entry name" value="Ribonuclease Z/Hydroxyacylglutathione hydrolase-like"/>
    <property type="match status" value="1"/>
</dbReference>
<protein>
    <submittedName>
        <fullName evidence="2">Zn-dependent glyoxylase</fullName>
    </submittedName>
</protein>
<dbReference type="Pfam" id="PF13370">
    <property type="entry name" value="Fer4_13"/>
    <property type="match status" value="1"/>
</dbReference>
<dbReference type="Gene3D" id="3.30.70.20">
    <property type="match status" value="1"/>
</dbReference>
<dbReference type="PANTHER" id="PTHR42773">
    <property type="entry name" value="METALLO-BETA-LACTAMASE-RELATED"/>
    <property type="match status" value="1"/>
</dbReference>
<dbReference type="PANTHER" id="PTHR42773:SF1">
    <property type="entry name" value="METALLO-BETA-LACTAMASE FAMILY PROTEIN"/>
    <property type="match status" value="1"/>
</dbReference>
<organism evidence="2">
    <name type="scientific">Tetraselmis sp. GSL018</name>
    <dbReference type="NCBI Taxonomy" id="582737"/>
    <lineage>
        <taxon>Eukaryota</taxon>
        <taxon>Viridiplantae</taxon>
        <taxon>Chlorophyta</taxon>
        <taxon>core chlorophytes</taxon>
        <taxon>Chlorodendrophyceae</taxon>
        <taxon>Chlorodendrales</taxon>
        <taxon>Chlorodendraceae</taxon>
        <taxon>Tetraselmis</taxon>
    </lineage>
</organism>
<dbReference type="SUPFAM" id="SSF56281">
    <property type="entry name" value="Metallo-hydrolase/oxidoreductase"/>
    <property type="match status" value="1"/>
</dbReference>
<dbReference type="InterPro" id="IPR001279">
    <property type="entry name" value="Metallo-B-lactamas"/>
</dbReference>
<proteinExistence type="predicted"/>
<sequence length="396" mass="43966">MLVNLNCNRYYRNLTTSTARSSLSRKFCLFNTQTRDSPRRLWSLAVDCKRPADEMVESMRAGPRKPRSENVDGPLWVDATCISCDTCRWMSPEHFHFAAGQSAVWRQPESRNEQRAALRAVVACPVGSIHFEGQKGKALQAASADFPMLMPDAEPLGLEIFHLGHHSPFSFGAAPWLLRNPSNGVCALVDVPRYSTGLKKSLERAFGPGKIRYMFLTHADDVADHDWWARNLGVRRVIHETEARDELALSERSATGLESCEIQLSGAGPWDPFQGELGEGTQVMYAPGHSVGHCLLHFQPRRNGPAALFTGDHLAKLRATGTLDAFMLANKYDFRLQLHSLESLAEARPAVDVRLVVPGHGRVWKTDDFPGDLQGVCSRLSSRIEDGSVYTAQPSN</sequence>
<evidence type="ECO:0000259" key="1">
    <source>
        <dbReference type="SMART" id="SM00849"/>
    </source>
</evidence>
<gene>
    <name evidence="2" type="ORF">TSPGSL018_13893</name>
</gene>
<evidence type="ECO:0000313" key="2">
    <source>
        <dbReference type="EMBL" id="JAC66358.1"/>
    </source>
</evidence>
<accession>A0A061R2Z9</accession>